<dbReference type="GO" id="GO:0016020">
    <property type="term" value="C:membrane"/>
    <property type="evidence" value="ECO:0007669"/>
    <property type="project" value="TreeGrafter"/>
</dbReference>
<dbReference type="InterPro" id="IPR033562">
    <property type="entry name" value="PLPL"/>
</dbReference>
<keyword evidence="1 2" id="KW-0443">Lipid metabolism</keyword>
<dbReference type="GO" id="GO:0019433">
    <property type="term" value="P:triglyceride catabolic process"/>
    <property type="evidence" value="ECO:0007669"/>
    <property type="project" value="TreeGrafter"/>
</dbReference>
<feature type="transmembrane region" description="Helical" evidence="3">
    <location>
        <begin position="345"/>
        <end position="370"/>
    </location>
</feature>
<evidence type="ECO:0000259" key="4">
    <source>
        <dbReference type="PROSITE" id="PS51635"/>
    </source>
</evidence>
<evidence type="ECO:0000313" key="5">
    <source>
        <dbReference type="EMBL" id="KAK5863638.1"/>
    </source>
</evidence>
<evidence type="ECO:0000313" key="6">
    <source>
        <dbReference type="Proteomes" id="UP001346869"/>
    </source>
</evidence>
<evidence type="ECO:0000256" key="3">
    <source>
        <dbReference type="SAM" id="Phobius"/>
    </source>
</evidence>
<keyword evidence="3" id="KW-1133">Transmembrane helix</keyword>
<dbReference type="GO" id="GO:0055088">
    <property type="term" value="P:lipid homeostasis"/>
    <property type="evidence" value="ECO:0007669"/>
    <property type="project" value="TreeGrafter"/>
</dbReference>
<dbReference type="PANTHER" id="PTHR12406">
    <property type="entry name" value="CALCIUM-INDEPENDENT PHOSPHOLIPASE A2 IPLA2 -RELATED"/>
    <property type="match status" value="1"/>
</dbReference>
<dbReference type="InterPro" id="IPR016035">
    <property type="entry name" value="Acyl_Trfase/lysoPLipase"/>
</dbReference>
<dbReference type="EMBL" id="JAUZQC010000011">
    <property type="protein sequence ID" value="KAK5863638.1"/>
    <property type="molecule type" value="Genomic_DNA"/>
</dbReference>
<feature type="active site" description="Nucleophile" evidence="2">
    <location>
        <position position="54"/>
    </location>
</feature>
<organism evidence="5 6">
    <name type="scientific">Eleginops maclovinus</name>
    <name type="common">Patagonian blennie</name>
    <name type="synonym">Eleginus maclovinus</name>
    <dbReference type="NCBI Taxonomy" id="56733"/>
    <lineage>
        <taxon>Eukaryota</taxon>
        <taxon>Metazoa</taxon>
        <taxon>Chordata</taxon>
        <taxon>Craniata</taxon>
        <taxon>Vertebrata</taxon>
        <taxon>Euteleostomi</taxon>
        <taxon>Actinopterygii</taxon>
        <taxon>Neopterygii</taxon>
        <taxon>Teleostei</taxon>
        <taxon>Neoteleostei</taxon>
        <taxon>Acanthomorphata</taxon>
        <taxon>Eupercaria</taxon>
        <taxon>Perciformes</taxon>
        <taxon>Notothenioidei</taxon>
        <taxon>Eleginopidae</taxon>
        <taxon>Eleginops</taxon>
    </lineage>
</organism>
<comment type="caution">
    <text evidence="5">The sequence shown here is derived from an EMBL/GenBank/DDBJ whole genome shotgun (WGS) entry which is preliminary data.</text>
</comment>
<accession>A0AAN8AKT0</accession>
<dbReference type="AlphaFoldDB" id="A0AAN8AKT0"/>
<gene>
    <name evidence="5" type="ORF">PBY51_000655</name>
</gene>
<feature type="short sequence motif" description="DGA/G" evidence="2">
    <location>
        <begin position="173"/>
        <end position="175"/>
    </location>
</feature>
<sequence length="469" mass="52914">MAPGISSFYLSENPLSISFSGSGFMATYQLGVAECLLNNAPWILRTAPCVLGASAGSLVAAAVVCKMSMITIRDEMLNFAEQMQSFTLGPFNPSINVFHWLESILHKHLPSDAHQMANGRLSVSMTRLSDGKHILMSEFQSKEDVVQALLCSCFVPVYCGLLPPSFRGVYYLDGGFSKMQPVLPRSQTLTVSPFSGEIDICPTDTPCNWDMVVSGSTLNINMANSFRIFNALYPIALETLEQAYHSGYKDAFNFLQTHDHDPCLMILKLSQGPLECNQTKTCVNLETVTEEEKEIKVEKQTATLTSLTTKRHVQKVSSTEHELTGQIKEPFLHFDMIKKVLLGNVVTYLSIFGLPVKIFYNLFLPLMLLFHTLLPSRHRLEFLTWAWQSLRHFTIFFFNICVGTFKKNIDDRVDLIILLLQWLIALLYEPKNRGPLHLDGSLSLLPIEKMSAWEMTKMVHPRNRNKTSQ</sequence>
<dbReference type="SUPFAM" id="SSF52151">
    <property type="entry name" value="FabD/lysophospholipase-like"/>
    <property type="match status" value="1"/>
</dbReference>
<feature type="transmembrane region" description="Helical" evidence="3">
    <location>
        <begin position="42"/>
        <end position="65"/>
    </location>
</feature>
<feature type="active site" description="Proton acceptor" evidence="2">
    <location>
        <position position="173"/>
    </location>
</feature>
<dbReference type="Proteomes" id="UP001346869">
    <property type="component" value="Unassembled WGS sequence"/>
</dbReference>
<dbReference type="PROSITE" id="PS51635">
    <property type="entry name" value="PNPLA"/>
    <property type="match status" value="1"/>
</dbReference>
<name>A0AAN8AKT0_ELEMC</name>
<keyword evidence="3" id="KW-0472">Membrane</keyword>
<dbReference type="Pfam" id="PF01734">
    <property type="entry name" value="Patatin"/>
    <property type="match status" value="1"/>
</dbReference>
<keyword evidence="3" id="KW-0812">Transmembrane</keyword>
<dbReference type="Gene3D" id="3.40.1090.10">
    <property type="entry name" value="Cytosolic phospholipase A2 catalytic domain"/>
    <property type="match status" value="2"/>
</dbReference>
<keyword evidence="6" id="KW-1185">Reference proteome</keyword>
<dbReference type="GO" id="GO:0005737">
    <property type="term" value="C:cytoplasm"/>
    <property type="evidence" value="ECO:0007669"/>
    <property type="project" value="TreeGrafter"/>
</dbReference>
<dbReference type="GO" id="GO:0005811">
    <property type="term" value="C:lipid droplet"/>
    <property type="evidence" value="ECO:0007669"/>
    <property type="project" value="TreeGrafter"/>
</dbReference>
<reference evidence="5 6" key="1">
    <citation type="journal article" date="2023" name="Genes (Basel)">
        <title>Chromosome-Level Genome Assembly and Circadian Gene Repertoire of the Patagonia Blennie Eleginops maclovinus-The Closest Ancestral Proxy of Antarctic Cryonotothenioids.</title>
        <authorList>
            <person name="Cheng C.C."/>
            <person name="Rivera-Colon A.G."/>
            <person name="Minhas B.F."/>
            <person name="Wilson L."/>
            <person name="Rayamajhi N."/>
            <person name="Vargas-Chacoff L."/>
            <person name="Catchen J.M."/>
        </authorList>
    </citation>
    <scope>NUCLEOTIDE SEQUENCE [LARGE SCALE GENOMIC DNA]</scope>
    <source>
        <strain evidence="5">JMC-PN-2008</strain>
    </source>
</reference>
<dbReference type="PANTHER" id="PTHR12406:SF46">
    <property type="entry name" value="PATATIN-LIKE PHOSPHOLIPASE DOMAIN-CONTAINING PROTEIN 2"/>
    <property type="match status" value="1"/>
</dbReference>
<comment type="caution">
    <text evidence="2">Lacks conserved residue(s) required for the propagation of feature annotation.</text>
</comment>
<proteinExistence type="predicted"/>
<feature type="domain" description="PNPLA" evidence="4">
    <location>
        <begin position="17"/>
        <end position="186"/>
    </location>
</feature>
<protein>
    <recommendedName>
        <fullName evidence="4">PNPLA domain-containing protein</fullName>
    </recommendedName>
</protein>
<feature type="transmembrane region" description="Helical" evidence="3">
    <location>
        <begin position="382"/>
        <end position="405"/>
    </location>
</feature>
<keyword evidence="2" id="KW-0378">Hydrolase</keyword>
<feature type="short sequence motif" description="GXSXG" evidence="2">
    <location>
        <begin position="52"/>
        <end position="56"/>
    </location>
</feature>
<reference evidence="5 6" key="2">
    <citation type="journal article" date="2023" name="Mol. Biol. Evol.">
        <title>Genomics of Secondarily Temperate Adaptation in the Only Non-Antarctic Icefish.</title>
        <authorList>
            <person name="Rivera-Colon A.G."/>
            <person name="Rayamajhi N."/>
            <person name="Minhas B.F."/>
            <person name="Madrigal G."/>
            <person name="Bilyk K.T."/>
            <person name="Yoon V."/>
            <person name="Hune M."/>
            <person name="Gregory S."/>
            <person name="Cheng C.H.C."/>
            <person name="Catchen J.M."/>
        </authorList>
    </citation>
    <scope>NUCLEOTIDE SEQUENCE [LARGE SCALE GENOMIC DNA]</scope>
    <source>
        <strain evidence="5">JMC-PN-2008</strain>
    </source>
</reference>
<dbReference type="GO" id="GO:0004806">
    <property type="term" value="F:triacylglycerol lipase activity"/>
    <property type="evidence" value="ECO:0007669"/>
    <property type="project" value="TreeGrafter"/>
</dbReference>
<dbReference type="InterPro" id="IPR002641">
    <property type="entry name" value="PNPLA_dom"/>
</dbReference>
<keyword evidence="2" id="KW-0442">Lipid degradation</keyword>
<evidence type="ECO:0000256" key="2">
    <source>
        <dbReference type="PROSITE-ProRule" id="PRU01161"/>
    </source>
</evidence>
<evidence type="ECO:0000256" key="1">
    <source>
        <dbReference type="ARBA" id="ARBA00023098"/>
    </source>
</evidence>